<accession>A0A9W3TA93</accession>
<proteinExistence type="predicted"/>
<protein>
    <submittedName>
        <fullName evidence="1">Uncharacterized protein</fullName>
    </submittedName>
</protein>
<sequence length="123" mass="14589">MPKSETVIVAENYQKEILLLKKVIAELERQSRKHNRKNVESVQAFVETNCNRRTNKEMKMVDFYKVYKTWCHLVGGMYIFSQAVFRYYLENTLAFQTRRDSDGYVYILEVALFSIDELLTEGD</sequence>
<dbReference type="AlphaFoldDB" id="A0A9W3TA93"/>
<reference evidence="1 2" key="1">
    <citation type="submission" date="2017-03" db="EMBL/GenBank/DDBJ databases">
        <title>Complete genome sequence of Bacillus thuringiensis L-7601, a novel melanin producing strain.</title>
        <authorList>
            <person name="Cai J."/>
            <person name="Cao Z."/>
            <person name="Tan T."/>
        </authorList>
    </citation>
    <scope>NUCLEOTIDE SEQUENCE [LARGE SCALE GENOMIC DNA]</scope>
    <source>
        <strain evidence="1 2">L-7601</strain>
    </source>
</reference>
<dbReference type="Proteomes" id="UP000191057">
    <property type="component" value="Chromosome"/>
</dbReference>
<organism evidence="1 2">
    <name type="scientific">Bacillus thuringiensis</name>
    <dbReference type="NCBI Taxonomy" id="1428"/>
    <lineage>
        <taxon>Bacteria</taxon>
        <taxon>Bacillati</taxon>
        <taxon>Bacillota</taxon>
        <taxon>Bacilli</taxon>
        <taxon>Bacillales</taxon>
        <taxon>Bacillaceae</taxon>
        <taxon>Bacillus</taxon>
        <taxon>Bacillus cereus group</taxon>
    </lineage>
</organism>
<dbReference type="RefSeq" id="WP_079245181.1">
    <property type="nucleotide sequence ID" value="NZ_JARSYF010000008.1"/>
</dbReference>
<name>A0A9W3TA93_BACTU</name>
<evidence type="ECO:0000313" key="2">
    <source>
        <dbReference type="Proteomes" id="UP000191057"/>
    </source>
</evidence>
<evidence type="ECO:0000313" key="1">
    <source>
        <dbReference type="EMBL" id="AQY37583.1"/>
    </source>
</evidence>
<dbReference type="EMBL" id="CP020002">
    <property type="protein sequence ID" value="AQY37583.1"/>
    <property type="molecule type" value="Genomic_DNA"/>
</dbReference>
<gene>
    <name evidence="1" type="ORF">B4918_06020</name>
</gene>